<proteinExistence type="inferred from homology"/>
<dbReference type="InterPro" id="IPR011990">
    <property type="entry name" value="TPR-like_helical_dom_sf"/>
</dbReference>
<comment type="subcellular location">
    <subcellularLocation>
        <location evidence="1">Nucleus</location>
    </subcellularLocation>
</comment>
<evidence type="ECO:0000256" key="3">
    <source>
        <dbReference type="ARBA" id="ARBA00016811"/>
    </source>
</evidence>
<evidence type="ECO:0000313" key="5">
    <source>
        <dbReference type="EMBL" id="KAF0441915.1"/>
    </source>
</evidence>
<dbReference type="PANTHER" id="PTHR16055:SF2">
    <property type="entry name" value="INTEGRATOR COMPLEX SUBUNIT 10"/>
    <property type="match status" value="1"/>
</dbReference>
<dbReference type="PANTHER" id="PTHR16055">
    <property type="entry name" value="INTEGRATOR COMPLEX SUBUNIT 10"/>
    <property type="match status" value="1"/>
</dbReference>
<dbReference type="SUPFAM" id="SSF48452">
    <property type="entry name" value="TPR-like"/>
    <property type="match status" value="1"/>
</dbReference>
<dbReference type="AlphaFoldDB" id="A0A8H3XCT1"/>
<dbReference type="OrthoDB" id="18145at2759"/>
<evidence type="ECO:0000256" key="4">
    <source>
        <dbReference type="ARBA" id="ARBA00023242"/>
    </source>
</evidence>
<comment type="caution">
    <text evidence="5">The sequence shown here is derived from an EMBL/GenBank/DDBJ whole genome shotgun (WGS) entry which is preliminary data.</text>
</comment>
<dbReference type="EMBL" id="WTPW01001332">
    <property type="protein sequence ID" value="KAF0441915.1"/>
    <property type="molecule type" value="Genomic_DNA"/>
</dbReference>
<evidence type="ECO:0000256" key="1">
    <source>
        <dbReference type="ARBA" id="ARBA00004123"/>
    </source>
</evidence>
<evidence type="ECO:0000313" key="6">
    <source>
        <dbReference type="Proteomes" id="UP000439903"/>
    </source>
</evidence>
<dbReference type="GO" id="GO:0016180">
    <property type="term" value="P:snRNA processing"/>
    <property type="evidence" value="ECO:0007669"/>
    <property type="project" value="InterPro"/>
</dbReference>
<dbReference type="Proteomes" id="UP000439903">
    <property type="component" value="Unassembled WGS sequence"/>
</dbReference>
<dbReference type="GO" id="GO:0032039">
    <property type="term" value="C:integrator complex"/>
    <property type="evidence" value="ECO:0007669"/>
    <property type="project" value="InterPro"/>
</dbReference>
<reference evidence="5 6" key="1">
    <citation type="journal article" date="2019" name="Environ. Microbiol.">
        <title>At the nexus of three kingdoms: the genome of the mycorrhizal fungus Gigaspora margarita provides insights into plant, endobacterial and fungal interactions.</title>
        <authorList>
            <person name="Venice F."/>
            <person name="Ghignone S."/>
            <person name="Salvioli di Fossalunga A."/>
            <person name="Amselem J."/>
            <person name="Novero M."/>
            <person name="Xianan X."/>
            <person name="Sedzielewska Toro K."/>
            <person name="Morin E."/>
            <person name="Lipzen A."/>
            <person name="Grigoriev I.V."/>
            <person name="Henrissat B."/>
            <person name="Martin F.M."/>
            <person name="Bonfante P."/>
        </authorList>
    </citation>
    <scope>NUCLEOTIDE SEQUENCE [LARGE SCALE GENOMIC DNA]</scope>
    <source>
        <strain evidence="5 6">BEG34</strain>
    </source>
</reference>
<evidence type="ECO:0000256" key="2">
    <source>
        <dbReference type="ARBA" id="ARBA00010391"/>
    </source>
</evidence>
<protein>
    <recommendedName>
        <fullName evidence="3">Integrator complex subunit 10</fullName>
    </recommendedName>
</protein>
<name>A0A8H3XCT1_GIGMA</name>
<comment type="similarity">
    <text evidence="2">Belongs to the Integrator subunit 10 family.</text>
</comment>
<organism evidence="5 6">
    <name type="scientific">Gigaspora margarita</name>
    <dbReference type="NCBI Taxonomy" id="4874"/>
    <lineage>
        <taxon>Eukaryota</taxon>
        <taxon>Fungi</taxon>
        <taxon>Fungi incertae sedis</taxon>
        <taxon>Mucoromycota</taxon>
        <taxon>Glomeromycotina</taxon>
        <taxon>Glomeromycetes</taxon>
        <taxon>Diversisporales</taxon>
        <taxon>Gigasporaceae</taxon>
        <taxon>Gigaspora</taxon>
    </lineage>
</organism>
<sequence length="849" mass="98179">MSSDSISTAETSTVRDLTYYVNIISRYLSPSSGTTIPSEGSELSSDERLQYAIKYYHEAHELFPSSYEIKLLGHKIAIKEGNMTQAQIQFDELRMLHPDHEPLKEYLVEITYSVRHRTMDDNFTFFLRLPARTQKEVIINSAVWHENTNNLLDACELYALLLKAYPDTVTYYGAHAAQLALKCETQHKPLSESNKYRKLFVEDILEPILRQNIVIHEESLPSEIKVFNPQKDTSFPISTSTSPQPNYPTNFNVTHDQLKTWLERAQGFYIANKEWRKVFEVSFTVMASCGILKFESGPKTKLVVIFDDPKQLPSKVFEILNKESLTTFNNSLTYLGTGTPHPFALSIGIACFVHCCHEFYQFVAGLKSTPPEGIQKFKMAFKSNQRTCLTPIYIPGLSKTLEKSLIQNLSDNQRSSKKRKLSFLLAEESDDGDGNEMVNEDSTNNSVKNIMNVKNLLIEEPNPQKSDSTVTGREQLDTNLQNLIKEWEEFYNVSDIYIEEVRSYRERAMNCWKLCASLVERTDGETQVLEKELERLIKEWNLPFDVSNAILLTRGDIALSHGKVIEAREFYYEICSRSSGAWNKHRKEEKYRKSLLYPSSQSTHDDELDPTSTDESSIKEQIPLLLLFRVCYSISILHLAIDLWCQAPVELYMILVTIPFTPITQEHFEKDDWLVDRKMKEVALCDIECKRESFKWIETTQEDLMVRSIKELMRCFEIELNAGIKCYPLDQTLGNIIVLSQHGWPYWRDRMFRPIVLPLIKKWGGLIYPDLLRFVNNTDILRELLALYREYPNLNFAFCPISTDDQPASTIISIQALESCINRPSCNETLVAFYRERLAKNLDTRHFKL</sequence>
<dbReference type="Pfam" id="PF21045">
    <property type="entry name" value="INT10"/>
    <property type="match status" value="1"/>
</dbReference>
<keyword evidence="4" id="KW-0539">Nucleus</keyword>
<gene>
    <name evidence="5" type="ORF">F8M41_003746</name>
</gene>
<keyword evidence="6" id="KW-1185">Reference proteome</keyword>
<dbReference type="InterPro" id="IPR026164">
    <property type="entry name" value="Int_cplx_su10"/>
</dbReference>
<accession>A0A8H3XCT1</accession>